<dbReference type="InterPro" id="IPR035093">
    <property type="entry name" value="RelE/ParE_toxin_dom_sf"/>
</dbReference>
<comment type="similarity">
    <text evidence="1">Belongs to the RelE toxin family.</text>
</comment>
<evidence type="ECO:0000256" key="2">
    <source>
        <dbReference type="ARBA" id="ARBA00022649"/>
    </source>
</evidence>
<evidence type="ECO:0000256" key="1">
    <source>
        <dbReference type="ARBA" id="ARBA00006226"/>
    </source>
</evidence>
<dbReference type="InterPro" id="IPR051803">
    <property type="entry name" value="TA_system_RelE-like_toxin"/>
</dbReference>
<dbReference type="PANTHER" id="PTHR33755">
    <property type="entry name" value="TOXIN PARE1-RELATED"/>
    <property type="match status" value="1"/>
</dbReference>
<sequence length="99" mass="11322">MRRVVWSERARADYLAAIRYFADDDPDAAERVGRAIHRTGEQLGEFSTGHPGRIIGTYEKSVQRFPYIIAYTLADNGRTVAILRVIHTSRDWREDESPG</sequence>
<evidence type="ECO:0000313" key="4">
    <source>
        <dbReference type="Proteomes" id="UP000589292"/>
    </source>
</evidence>
<dbReference type="Gene3D" id="3.30.2310.20">
    <property type="entry name" value="RelE-like"/>
    <property type="match status" value="1"/>
</dbReference>
<accession>A0A7V8RD28</accession>
<name>A0A7V8RD28_9SPHN</name>
<dbReference type="InterPro" id="IPR007712">
    <property type="entry name" value="RelE/ParE_toxin"/>
</dbReference>
<keyword evidence="4" id="KW-1185">Reference proteome</keyword>
<keyword evidence="2" id="KW-1277">Toxin-antitoxin system</keyword>
<evidence type="ECO:0000313" key="3">
    <source>
        <dbReference type="EMBL" id="MBA1374209.1"/>
    </source>
</evidence>
<organism evidence="3 4">
    <name type="scientific">Sphingomonas ursincola</name>
    <dbReference type="NCBI Taxonomy" id="56361"/>
    <lineage>
        <taxon>Bacteria</taxon>
        <taxon>Pseudomonadati</taxon>
        <taxon>Pseudomonadota</taxon>
        <taxon>Alphaproteobacteria</taxon>
        <taxon>Sphingomonadales</taxon>
        <taxon>Sphingomonadaceae</taxon>
        <taxon>Sphingomonas</taxon>
    </lineage>
</organism>
<proteinExistence type="inferred from homology"/>
<gene>
    <name evidence="3" type="ORF">FG486_07650</name>
</gene>
<protein>
    <submittedName>
        <fullName evidence="3">Type II toxin-antitoxin system RelE/ParE family toxin</fullName>
    </submittedName>
</protein>
<dbReference type="RefSeq" id="WP_181267123.1">
    <property type="nucleotide sequence ID" value="NZ_BAAAGB010000001.1"/>
</dbReference>
<dbReference type="Proteomes" id="UP000589292">
    <property type="component" value="Unassembled WGS sequence"/>
</dbReference>
<dbReference type="AlphaFoldDB" id="A0A7V8RD28"/>
<dbReference type="Pfam" id="PF05016">
    <property type="entry name" value="ParE_toxin"/>
    <property type="match status" value="1"/>
</dbReference>
<comment type="caution">
    <text evidence="3">The sequence shown here is derived from an EMBL/GenBank/DDBJ whole genome shotgun (WGS) entry which is preliminary data.</text>
</comment>
<reference evidence="3 4" key="1">
    <citation type="journal article" date="1994" name="Int. J. Syst. Bacteriol.">
        <title>Phylogenetic positions of novel aerobic, bacteriochlorophyll a-containing bacteria and description of Roseococcus thiosulfatophilus gen. nov., sp. nov., Erythromicrobium ramosum gen. nov., sp. nov., and Erythrobacter litoralis sp. nov.</title>
        <authorList>
            <person name="Yurkov V."/>
            <person name="Stackebrandt E."/>
            <person name="Holmes A."/>
            <person name="Fuerst J.A."/>
            <person name="Hugenholtz P."/>
            <person name="Golecki J."/>
            <person name="Gad'on N."/>
            <person name="Gorlenko V.M."/>
            <person name="Kompantseva E.I."/>
            <person name="Drews G."/>
        </authorList>
    </citation>
    <scope>NUCLEOTIDE SEQUENCE [LARGE SCALE GENOMIC DNA]</scope>
    <source>
        <strain evidence="3 4">KR-99</strain>
    </source>
</reference>
<dbReference type="EMBL" id="VDES01000002">
    <property type="protein sequence ID" value="MBA1374209.1"/>
    <property type="molecule type" value="Genomic_DNA"/>
</dbReference>